<dbReference type="EMBL" id="MU393496">
    <property type="protein sequence ID" value="KAI4863834.1"/>
    <property type="molecule type" value="Genomic_DNA"/>
</dbReference>
<protein>
    <submittedName>
        <fullName evidence="1">Short-chain dehydrogenase</fullName>
    </submittedName>
</protein>
<evidence type="ECO:0000313" key="2">
    <source>
        <dbReference type="Proteomes" id="UP001497700"/>
    </source>
</evidence>
<evidence type="ECO:0000313" key="1">
    <source>
        <dbReference type="EMBL" id="KAI4863834.1"/>
    </source>
</evidence>
<accession>A0ACB9YXU8</accession>
<proteinExistence type="predicted"/>
<comment type="caution">
    <text evidence="1">The sequence shown here is derived from an EMBL/GenBank/DDBJ whole genome shotgun (WGS) entry which is preliminary data.</text>
</comment>
<organism evidence="1 2">
    <name type="scientific">Hypoxylon rubiginosum</name>
    <dbReference type="NCBI Taxonomy" id="110542"/>
    <lineage>
        <taxon>Eukaryota</taxon>
        <taxon>Fungi</taxon>
        <taxon>Dikarya</taxon>
        <taxon>Ascomycota</taxon>
        <taxon>Pezizomycotina</taxon>
        <taxon>Sordariomycetes</taxon>
        <taxon>Xylariomycetidae</taxon>
        <taxon>Xylariales</taxon>
        <taxon>Hypoxylaceae</taxon>
        <taxon>Hypoxylon</taxon>
    </lineage>
</organism>
<name>A0ACB9YXU8_9PEZI</name>
<keyword evidence="2" id="KW-1185">Reference proteome</keyword>
<dbReference type="Proteomes" id="UP001497700">
    <property type="component" value="Unassembled WGS sequence"/>
</dbReference>
<reference evidence="1 2" key="1">
    <citation type="journal article" date="2022" name="New Phytol.">
        <title>Ecological generalism drives hyperdiversity of secondary metabolite gene clusters in xylarialean endophytes.</title>
        <authorList>
            <person name="Franco M.E.E."/>
            <person name="Wisecaver J.H."/>
            <person name="Arnold A.E."/>
            <person name="Ju Y.M."/>
            <person name="Slot J.C."/>
            <person name="Ahrendt S."/>
            <person name="Moore L.P."/>
            <person name="Eastman K.E."/>
            <person name="Scott K."/>
            <person name="Konkel Z."/>
            <person name="Mondo S.J."/>
            <person name="Kuo A."/>
            <person name="Hayes R.D."/>
            <person name="Haridas S."/>
            <person name="Andreopoulos B."/>
            <person name="Riley R."/>
            <person name="LaButti K."/>
            <person name="Pangilinan J."/>
            <person name="Lipzen A."/>
            <person name="Amirebrahimi M."/>
            <person name="Yan J."/>
            <person name="Adam C."/>
            <person name="Keymanesh K."/>
            <person name="Ng V."/>
            <person name="Louie K."/>
            <person name="Northen T."/>
            <person name="Drula E."/>
            <person name="Henrissat B."/>
            <person name="Hsieh H.M."/>
            <person name="Youens-Clark K."/>
            <person name="Lutzoni F."/>
            <person name="Miadlikowska J."/>
            <person name="Eastwood D.C."/>
            <person name="Hamelin R.C."/>
            <person name="Grigoriev I.V."/>
            <person name="U'Ren J.M."/>
        </authorList>
    </citation>
    <scope>NUCLEOTIDE SEQUENCE [LARGE SCALE GENOMIC DNA]</scope>
    <source>
        <strain evidence="1 2">CBS 119005</strain>
    </source>
</reference>
<gene>
    <name evidence="1" type="ORF">F4820DRAFT_356931</name>
</gene>
<sequence>MAMVSRVPFQLTGRYAERSKWEVLNGPGDSRPTGLQIIEDEVLVGAMSDKVVLITGVSSGMGPETVRAMAATGATVFATARNLDKAREALGPSLLGTGRVRLLFMDQTDLSSVRACAAEFRQQSGGRLNILINNAGVMKTPEARTKDGFELQFGTNHLSHFLIFYLLKDLLLASATPTFHSRVVNVSSSGHRYGPVRFDNLSLEGEYDGWAAYGQSKTANIYMANQIERLYAPSGLHGLSLNPGSFESPNLQRFCADEMAAARGDARMARYFVDLRQACATSVYAAVSRELEGRGALYLEGAAVAGPVPPDGDVIEYGYGKWAFDWEKEERLWGVSMEMVGVE</sequence>